<protein>
    <submittedName>
        <fullName evidence="3">Uncharacterized protein</fullName>
    </submittedName>
</protein>
<dbReference type="Proteomes" id="UP000039021">
    <property type="component" value="Unassembled WGS sequence"/>
</dbReference>
<sequence length="121" mass="12556">MPVCSTNSRITLSACAYAAPLLSTSSGRCAWASTSSARSIASGAGSSRGAGSTGRQMAPEAADASTAWPSTSPGISRYTPPGRPEVAVRMARATPRPMSWTWPIRYAAFTNGRAALSWSRS</sequence>
<dbReference type="EMBL" id="CSBK01002410">
    <property type="protein sequence ID" value="COZ80076.1"/>
    <property type="molecule type" value="Genomic_DNA"/>
</dbReference>
<reference evidence="4" key="1">
    <citation type="submission" date="2015-03" db="EMBL/GenBank/DDBJ databases">
        <authorList>
            <consortium name="Pathogen Informatics"/>
        </authorList>
    </citation>
    <scope>NUCLEOTIDE SEQUENCE [LARGE SCALE GENOMIC DNA]</scope>
    <source>
        <strain evidence="4">N09902308</strain>
    </source>
</reference>
<name>A0A916PD24_MYCTX</name>
<proteinExistence type="predicted"/>
<dbReference type="AlphaFoldDB" id="A0A916PD24"/>
<organism evidence="3 4">
    <name type="scientific">Mycobacterium tuberculosis</name>
    <dbReference type="NCBI Taxonomy" id="1773"/>
    <lineage>
        <taxon>Bacteria</taxon>
        <taxon>Bacillati</taxon>
        <taxon>Actinomycetota</taxon>
        <taxon>Actinomycetes</taxon>
        <taxon>Mycobacteriales</taxon>
        <taxon>Mycobacteriaceae</taxon>
        <taxon>Mycobacterium</taxon>
        <taxon>Mycobacterium tuberculosis complex</taxon>
    </lineage>
</organism>
<accession>A0A916PD24</accession>
<evidence type="ECO:0000313" key="3">
    <source>
        <dbReference type="EMBL" id="COZ80076.1"/>
    </source>
</evidence>
<feature type="region of interest" description="Disordered" evidence="1">
    <location>
        <begin position="37"/>
        <end position="83"/>
    </location>
</feature>
<evidence type="ECO:0000313" key="4">
    <source>
        <dbReference type="Proteomes" id="UP000039021"/>
    </source>
</evidence>
<keyword evidence="2" id="KW-0732">Signal</keyword>
<feature type="chain" id="PRO_5039136741" evidence="2">
    <location>
        <begin position="19"/>
        <end position="121"/>
    </location>
</feature>
<comment type="caution">
    <text evidence="3">The sequence shown here is derived from an EMBL/GenBank/DDBJ whole genome shotgun (WGS) entry which is preliminary data.</text>
</comment>
<feature type="signal peptide" evidence="2">
    <location>
        <begin position="1"/>
        <end position="18"/>
    </location>
</feature>
<gene>
    <name evidence="3" type="ORF">ERS007739_04143</name>
</gene>
<evidence type="ECO:0000256" key="1">
    <source>
        <dbReference type="SAM" id="MobiDB-lite"/>
    </source>
</evidence>
<evidence type="ECO:0000256" key="2">
    <source>
        <dbReference type="SAM" id="SignalP"/>
    </source>
</evidence>